<evidence type="ECO:0000313" key="2">
    <source>
        <dbReference type="EMBL" id="KAF3951656.1"/>
    </source>
</evidence>
<feature type="region of interest" description="Disordered" evidence="1">
    <location>
        <begin position="102"/>
        <end position="145"/>
    </location>
</feature>
<evidence type="ECO:0000256" key="1">
    <source>
        <dbReference type="SAM" id="MobiDB-lite"/>
    </source>
</evidence>
<dbReference type="AlphaFoldDB" id="A0A8J4VK06"/>
<feature type="compositionally biased region" description="Acidic residues" evidence="1">
    <location>
        <begin position="128"/>
        <end position="137"/>
    </location>
</feature>
<sequence length="228" mass="25459">FNMSFHEIPDDIDDSEVDMDESGRPCFSSIAKGSGFLDKDLAASGFTRKDQEDIEKFVEGGIEKDADSGDEENEDGGLASELNESDISGIDSLHLVEQPTLNCDVDGRGEENEQKTEAGQTNGPETQDASDEEEDNETMISKDAELTKRLRNQNRRVIASVRGGRKNLASRNTYKDKGDSEIFGFSGKQRLLVIFSFHFTETLNFSFSGKKFWFSLFRKQNLAIEISL</sequence>
<protein>
    <submittedName>
        <fullName evidence="2">Uncharacterized protein</fullName>
    </submittedName>
</protein>
<evidence type="ECO:0000313" key="3">
    <source>
        <dbReference type="Proteomes" id="UP000737018"/>
    </source>
</evidence>
<dbReference type="OrthoDB" id="10258631at2759"/>
<comment type="caution">
    <text evidence="2">The sequence shown here is derived from an EMBL/GenBank/DDBJ whole genome shotgun (WGS) entry which is preliminary data.</text>
</comment>
<dbReference type="EMBL" id="JRKL02004842">
    <property type="protein sequence ID" value="KAF3951656.1"/>
    <property type="molecule type" value="Genomic_DNA"/>
</dbReference>
<proteinExistence type="predicted"/>
<feature type="compositionally biased region" description="Basic and acidic residues" evidence="1">
    <location>
        <begin position="57"/>
        <end position="67"/>
    </location>
</feature>
<feature type="region of interest" description="Disordered" evidence="1">
    <location>
        <begin position="1"/>
        <end position="21"/>
    </location>
</feature>
<feature type="region of interest" description="Disordered" evidence="1">
    <location>
        <begin position="57"/>
        <end position="82"/>
    </location>
</feature>
<feature type="non-terminal residue" evidence="2">
    <location>
        <position position="1"/>
    </location>
</feature>
<accession>A0A8J4VK06</accession>
<name>A0A8J4VK06_9ROSI</name>
<keyword evidence="3" id="KW-1185">Reference proteome</keyword>
<gene>
    <name evidence="2" type="ORF">CMV_022716</name>
</gene>
<dbReference type="Proteomes" id="UP000737018">
    <property type="component" value="Unassembled WGS sequence"/>
</dbReference>
<organism evidence="2 3">
    <name type="scientific">Castanea mollissima</name>
    <name type="common">Chinese chestnut</name>
    <dbReference type="NCBI Taxonomy" id="60419"/>
    <lineage>
        <taxon>Eukaryota</taxon>
        <taxon>Viridiplantae</taxon>
        <taxon>Streptophyta</taxon>
        <taxon>Embryophyta</taxon>
        <taxon>Tracheophyta</taxon>
        <taxon>Spermatophyta</taxon>
        <taxon>Magnoliopsida</taxon>
        <taxon>eudicotyledons</taxon>
        <taxon>Gunneridae</taxon>
        <taxon>Pentapetalae</taxon>
        <taxon>rosids</taxon>
        <taxon>fabids</taxon>
        <taxon>Fagales</taxon>
        <taxon>Fagaceae</taxon>
        <taxon>Castanea</taxon>
    </lineage>
</organism>
<feature type="compositionally biased region" description="Polar residues" evidence="1">
    <location>
        <begin position="117"/>
        <end position="127"/>
    </location>
</feature>
<feature type="compositionally biased region" description="Acidic residues" evidence="1">
    <location>
        <begin position="10"/>
        <end position="20"/>
    </location>
</feature>
<reference evidence="2" key="1">
    <citation type="submission" date="2020-03" db="EMBL/GenBank/DDBJ databases">
        <title>Castanea mollissima Vanexum genome sequencing.</title>
        <authorList>
            <person name="Staton M."/>
        </authorList>
    </citation>
    <scope>NUCLEOTIDE SEQUENCE</scope>
    <source>
        <tissue evidence="2">Leaf</tissue>
    </source>
</reference>
<feature type="compositionally biased region" description="Basic and acidic residues" evidence="1">
    <location>
        <begin position="105"/>
        <end position="116"/>
    </location>
</feature>